<evidence type="ECO:0000313" key="1">
    <source>
        <dbReference type="EMBL" id="RAH72551.1"/>
    </source>
</evidence>
<organism evidence="1 2">
    <name type="scientific">Aspergillus aculeatinus CBS 121060</name>
    <dbReference type="NCBI Taxonomy" id="1448322"/>
    <lineage>
        <taxon>Eukaryota</taxon>
        <taxon>Fungi</taxon>
        <taxon>Dikarya</taxon>
        <taxon>Ascomycota</taxon>
        <taxon>Pezizomycotina</taxon>
        <taxon>Eurotiomycetes</taxon>
        <taxon>Eurotiomycetidae</taxon>
        <taxon>Eurotiales</taxon>
        <taxon>Aspergillaceae</taxon>
        <taxon>Aspergillus</taxon>
        <taxon>Aspergillus subgen. Circumdati</taxon>
    </lineage>
</organism>
<protein>
    <submittedName>
        <fullName evidence="1">Uncharacterized protein</fullName>
    </submittedName>
</protein>
<reference evidence="1" key="1">
    <citation type="submission" date="2018-02" db="EMBL/GenBank/DDBJ databases">
        <title>The genomes of Aspergillus section Nigri reveals drivers in fungal speciation.</title>
        <authorList>
            <consortium name="DOE Joint Genome Institute"/>
            <person name="Vesth T.C."/>
            <person name="Nybo J."/>
            <person name="Theobald S."/>
            <person name="Brandl J."/>
            <person name="Frisvad J.C."/>
            <person name="Nielsen K.F."/>
            <person name="Lyhne E.K."/>
            <person name="Kogle M.E."/>
            <person name="Kuo A."/>
            <person name="Riley R."/>
            <person name="Clum A."/>
            <person name="Nolan M."/>
            <person name="Lipzen A."/>
            <person name="Salamov A."/>
            <person name="Henrissat B."/>
            <person name="Wiebenga A."/>
            <person name="De vries R.P."/>
            <person name="Grigoriev I.V."/>
            <person name="Mortensen U.H."/>
            <person name="Andersen M.R."/>
            <person name="Baker S.E."/>
        </authorList>
    </citation>
    <scope>NUCLEOTIDE SEQUENCE</scope>
    <source>
        <strain evidence="1">CBS 121060</strain>
    </source>
</reference>
<sequence>MASTMDINENRQHENRVLCIFMTALGLLFVILRLLARWKKGLSVGPDDYTILLSMVFLCAICGLNLAMIHYGMGRHADALPTENVMKISKLLVVYECVYCTTVGIIKVSILLMYARIFPTRNFRIASLVLGSIAVCWVMAIICVSVFQCAPIAKAWDQRLPGSCINLKGSFIGNAVPNIVTDVAILSLPVRVVWGLHASLTHRLSVIAVFLLGSFVVFTSAYRFSTLFQFEPADTPWTLATANTWCLIECASGIISACLPTLRPLFVALSSKFASSVGGGSRGRSVENGIKDSELQSLDALNPTLRPPGEHLSRQLVLMDVSQRDDAYGDEVPLNTIRVQREITWQETRDIHPRERK</sequence>
<dbReference type="Proteomes" id="UP000249661">
    <property type="component" value="Unassembled WGS sequence"/>
</dbReference>
<evidence type="ECO:0000313" key="2">
    <source>
        <dbReference type="Proteomes" id="UP000249661"/>
    </source>
</evidence>
<keyword evidence="2" id="KW-1185">Reference proteome</keyword>
<accession>A0ACD1HGK8</accession>
<proteinExistence type="predicted"/>
<name>A0ACD1HGK8_9EURO</name>
<gene>
    <name evidence="1" type="ORF">BO66DRAFT_369127</name>
</gene>
<dbReference type="EMBL" id="KZ824943">
    <property type="protein sequence ID" value="RAH72551.1"/>
    <property type="molecule type" value="Genomic_DNA"/>
</dbReference>